<gene>
    <name evidence="1" type="ORF">E5331_05075</name>
</gene>
<reference evidence="1" key="1">
    <citation type="submission" date="2019-04" db="EMBL/GenBank/DDBJ databases">
        <title>Microbes associate with the intestines of laboratory mice.</title>
        <authorList>
            <person name="Navarre W."/>
            <person name="Wong E."/>
            <person name="Huang K."/>
            <person name="Tropini C."/>
            <person name="Ng K."/>
            <person name="Yu B."/>
        </authorList>
    </citation>
    <scope>NUCLEOTIDE SEQUENCE</scope>
    <source>
        <strain evidence="1">NM04_E33</strain>
    </source>
</reference>
<evidence type="ECO:0000313" key="2">
    <source>
        <dbReference type="Proteomes" id="UP000306319"/>
    </source>
</evidence>
<accession>A0AC61RGK8</accession>
<evidence type="ECO:0000313" key="1">
    <source>
        <dbReference type="EMBL" id="TGY79749.1"/>
    </source>
</evidence>
<dbReference type="EMBL" id="SRYB01000005">
    <property type="protein sequence ID" value="TGY79749.1"/>
    <property type="molecule type" value="Genomic_DNA"/>
</dbReference>
<keyword evidence="2" id="KW-1185">Reference proteome</keyword>
<name>A0AC61RGK8_9BACT</name>
<comment type="caution">
    <text evidence="1">The sequence shown here is derived from an EMBL/GenBank/DDBJ whole genome shotgun (WGS) entry which is preliminary data.</text>
</comment>
<sequence>MSRNTLIMNKLKTIIVSCVLLLGAFNVFAGTFNNENLHYVISYKWGLIHKDAGEAVLSLKNQGDFYQLRLVGKTKPWADKFYQVRDTLSGKLKKDGLKPLTYTKVAHEKGKYSRDDIKYIYSGNSVDGHAKRVRQKKDGSITSSEKKLSGTWPVYDMLSVFYFLRNIDYARLKNNQVVTATVFSGSKVESITIRCVGEERIKLRDKSERDAYHIKFKFTQAGKKKSSDDIDTWISTDSSHIPLLVVGSLPVGQVKCYYVGGK</sequence>
<dbReference type="Proteomes" id="UP000306319">
    <property type="component" value="Unassembled WGS sequence"/>
</dbReference>
<proteinExistence type="predicted"/>
<protein>
    <submittedName>
        <fullName evidence="1">DUF3108 domain-containing protein</fullName>
    </submittedName>
</protein>
<organism evidence="1 2">
    <name type="scientific">Lepagella muris</name>
    <dbReference type="NCBI Taxonomy" id="3032870"/>
    <lineage>
        <taxon>Bacteria</taxon>
        <taxon>Pseudomonadati</taxon>
        <taxon>Bacteroidota</taxon>
        <taxon>Bacteroidia</taxon>
        <taxon>Bacteroidales</taxon>
        <taxon>Muribaculaceae</taxon>
        <taxon>Lepagella</taxon>
    </lineage>
</organism>